<dbReference type="PANTHER" id="PTHR12265:SF30">
    <property type="entry name" value="TRANSMEMBRANE PROTEIN 53"/>
    <property type="match status" value="1"/>
</dbReference>
<dbReference type="PANTHER" id="PTHR12265">
    <property type="entry name" value="TRANSMEMBRANE PROTEIN 53"/>
    <property type="match status" value="1"/>
</dbReference>
<dbReference type="OrthoDB" id="77878at2759"/>
<evidence type="ECO:0008006" key="10">
    <source>
        <dbReference type="Google" id="ProtNLM"/>
    </source>
</evidence>
<evidence type="ECO:0000313" key="9">
    <source>
        <dbReference type="Proteomes" id="UP000813444"/>
    </source>
</evidence>
<keyword evidence="3 7" id="KW-1133">Transmembrane helix</keyword>
<gene>
    <name evidence="8" type="ORF">B0I35DRAFT_279848</name>
</gene>
<evidence type="ECO:0000256" key="3">
    <source>
        <dbReference type="ARBA" id="ARBA00022989"/>
    </source>
</evidence>
<dbReference type="GO" id="GO:0005640">
    <property type="term" value="C:nuclear outer membrane"/>
    <property type="evidence" value="ECO:0007669"/>
    <property type="project" value="UniProtKB-SubCell"/>
</dbReference>
<dbReference type="AlphaFoldDB" id="A0A8K0SQ67"/>
<evidence type="ECO:0000256" key="5">
    <source>
        <dbReference type="ARBA" id="ARBA00023242"/>
    </source>
</evidence>
<keyword evidence="9" id="KW-1185">Reference proteome</keyword>
<comment type="subcellular location">
    <subcellularLocation>
        <location evidence="6">Nucleus outer membrane</location>
        <topology evidence="6">Single-pass membrane protein</topology>
    </subcellularLocation>
</comment>
<protein>
    <recommendedName>
        <fullName evidence="10">Indole-diterpene biosynthesis protein PaxU</fullName>
    </recommendedName>
</protein>
<evidence type="ECO:0000256" key="7">
    <source>
        <dbReference type="SAM" id="Phobius"/>
    </source>
</evidence>
<accession>A0A8K0SQ67</accession>
<organism evidence="8 9">
    <name type="scientific">Stachybotrys elegans</name>
    <dbReference type="NCBI Taxonomy" id="80388"/>
    <lineage>
        <taxon>Eukaryota</taxon>
        <taxon>Fungi</taxon>
        <taxon>Dikarya</taxon>
        <taxon>Ascomycota</taxon>
        <taxon>Pezizomycotina</taxon>
        <taxon>Sordariomycetes</taxon>
        <taxon>Hypocreomycetidae</taxon>
        <taxon>Hypocreales</taxon>
        <taxon>Stachybotryaceae</taxon>
        <taxon>Stachybotrys</taxon>
    </lineage>
</organism>
<reference evidence="8" key="1">
    <citation type="journal article" date="2021" name="Nat. Commun.">
        <title>Genetic determinants of endophytism in the Arabidopsis root mycobiome.</title>
        <authorList>
            <person name="Mesny F."/>
            <person name="Miyauchi S."/>
            <person name="Thiergart T."/>
            <person name="Pickel B."/>
            <person name="Atanasova L."/>
            <person name="Karlsson M."/>
            <person name="Huettel B."/>
            <person name="Barry K.W."/>
            <person name="Haridas S."/>
            <person name="Chen C."/>
            <person name="Bauer D."/>
            <person name="Andreopoulos W."/>
            <person name="Pangilinan J."/>
            <person name="LaButti K."/>
            <person name="Riley R."/>
            <person name="Lipzen A."/>
            <person name="Clum A."/>
            <person name="Drula E."/>
            <person name="Henrissat B."/>
            <person name="Kohler A."/>
            <person name="Grigoriev I.V."/>
            <person name="Martin F.M."/>
            <person name="Hacquard S."/>
        </authorList>
    </citation>
    <scope>NUCLEOTIDE SEQUENCE</scope>
    <source>
        <strain evidence="8">MPI-CAGE-CH-0235</strain>
    </source>
</reference>
<keyword evidence="5" id="KW-0539">Nucleus</keyword>
<evidence type="ECO:0000256" key="6">
    <source>
        <dbReference type="ARBA" id="ARBA00034303"/>
    </source>
</evidence>
<evidence type="ECO:0000313" key="8">
    <source>
        <dbReference type="EMBL" id="KAH7313903.1"/>
    </source>
</evidence>
<sequence>MAPAASSKGAKADPLSFMVKLSPCILVHRPAEDGIERTTHSPKLILLVPWMSAASSHIARYVRAYEANYPGSQILVIRNSLKHLLWKPSEPSPDVRPAIAVIRAAQNPDDPRPQVLVHMWSNGGSAMLSHLRAAYGDDFPPHVTIYDSGPGCYSYSRCVAAVMAGMPAWMYFITYPFVSVITILYWIWYFGGTNGFQRFYDSHNHVKGEVRRAYIYSESDKLVDYHDVDRHADHARQRGYSVRQERFTGTRHVAHIRGDEERYWKVIKETWQG</sequence>
<evidence type="ECO:0000256" key="4">
    <source>
        <dbReference type="ARBA" id="ARBA00023136"/>
    </source>
</evidence>
<feature type="transmembrane region" description="Helical" evidence="7">
    <location>
        <begin position="168"/>
        <end position="188"/>
    </location>
</feature>
<dbReference type="Proteomes" id="UP000813444">
    <property type="component" value="Unassembled WGS sequence"/>
</dbReference>
<evidence type="ECO:0000256" key="1">
    <source>
        <dbReference type="ARBA" id="ARBA00007387"/>
    </source>
</evidence>
<evidence type="ECO:0000256" key="2">
    <source>
        <dbReference type="ARBA" id="ARBA00022692"/>
    </source>
</evidence>
<dbReference type="Pfam" id="PF05705">
    <property type="entry name" value="DUF829"/>
    <property type="match status" value="1"/>
</dbReference>
<dbReference type="InterPro" id="IPR029058">
    <property type="entry name" value="AB_hydrolase_fold"/>
</dbReference>
<comment type="caution">
    <text evidence="8">The sequence shown here is derived from an EMBL/GenBank/DDBJ whole genome shotgun (WGS) entry which is preliminary data.</text>
</comment>
<keyword evidence="2 7" id="KW-0812">Transmembrane</keyword>
<dbReference type="SUPFAM" id="SSF53474">
    <property type="entry name" value="alpha/beta-Hydrolases"/>
    <property type="match status" value="1"/>
</dbReference>
<dbReference type="InterPro" id="IPR008547">
    <property type="entry name" value="DUF829_TMEM53"/>
</dbReference>
<proteinExistence type="inferred from homology"/>
<dbReference type="EMBL" id="JAGPNK010000009">
    <property type="protein sequence ID" value="KAH7313903.1"/>
    <property type="molecule type" value="Genomic_DNA"/>
</dbReference>
<comment type="similarity">
    <text evidence="1">Belongs to the TMEM53 family.</text>
</comment>
<keyword evidence="4 7" id="KW-0472">Membrane</keyword>
<name>A0A8K0SQ67_9HYPO</name>